<evidence type="ECO:0000313" key="2">
    <source>
        <dbReference type="Proteomes" id="UP000664859"/>
    </source>
</evidence>
<protein>
    <submittedName>
        <fullName evidence="1">Uncharacterized protein</fullName>
    </submittedName>
</protein>
<accession>A0A835ZHU7</accession>
<dbReference type="AlphaFoldDB" id="A0A835ZHU7"/>
<name>A0A835ZHU7_9STRA</name>
<organism evidence="1 2">
    <name type="scientific">Tribonema minus</name>
    <dbReference type="NCBI Taxonomy" id="303371"/>
    <lineage>
        <taxon>Eukaryota</taxon>
        <taxon>Sar</taxon>
        <taxon>Stramenopiles</taxon>
        <taxon>Ochrophyta</taxon>
        <taxon>PX clade</taxon>
        <taxon>Xanthophyceae</taxon>
        <taxon>Tribonematales</taxon>
        <taxon>Tribonemataceae</taxon>
        <taxon>Tribonema</taxon>
    </lineage>
</organism>
<evidence type="ECO:0000313" key="1">
    <source>
        <dbReference type="EMBL" id="KAG5193096.1"/>
    </source>
</evidence>
<dbReference type="Proteomes" id="UP000664859">
    <property type="component" value="Unassembled WGS sequence"/>
</dbReference>
<dbReference type="EMBL" id="JAFCMP010000001">
    <property type="protein sequence ID" value="KAG5193096.1"/>
    <property type="molecule type" value="Genomic_DNA"/>
</dbReference>
<reference evidence="1" key="1">
    <citation type="submission" date="2021-02" db="EMBL/GenBank/DDBJ databases">
        <title>First Annotated Genome of the Yellow-green Alga Tribonema minus.</title>
        <authorList>
            <person name="Mahan K.M."/>
        </authorList>
    </citation>
    <scope>NUCLEOTIDE SEQUENCE</scope>
    <source>
        <strain evidence="1">UTEX B ZZ1240</strain>
    </source>
</reference>
<comment type="caution">
    <text evidence="1">The sequence shown here is derived from an EMBL/GenBank/DDBJ whole genome shotgun (WGS) entry which is preliminary data.</text>
</comment>
<gene>
    <name evidence="1" type="ORF">JKP88DRAFT_240739</name>
</gene>
<keyword evidence="2" id="KW-1185">Reference proteome</keyword>
<sequence length="607" mass="65073">MALAAAALAAVPNVGKPSAVCIADCRSGDCHCDECAGPGSQIALNLKSLQQRRYGTPLLLVDAHYCCRSRAQPDAFFTPDARLPARCVDSIYSAQAAAMRQLSMLWCPPDSSHEDQQEWVYPLLVCSEDVERNVGETKAQRWLRDLDSRRRNACHAVVGSTQELQDVFAAGGVTVQSASEDGSVTTVTLSRLDILYVHGRALLAAEMAGVGQWEVERAMLVLWRAHPLTGEMVPLEEGETTELVVTDNGTSHHQKCWSFCLGVPGTTAECAGPSSSGTWRSGTIDVRAAAASVLEWCGGDSSAGSSSDDGPVDDADEALAEDFDVVALDPKADVDVVDGSKPGRQRIGLGGISSDGTVAFASDRLADMLEYTAQQRNNSVFAGVLHWQRRGEFTAGEVAMQAQLIADQLFHSSEAMHHSLYQALVKGGRFRLTVEQLPRSESGEAQLCALQDWQVPDTRATWFTPEQFEAMVNHNGDLLVARPTGPDTAPSERYVLLDLHRLLVSLVLDRCALDGVFYEWVDGQLCELAWHKVIVLQGYCCKGTRPWMQVCLPGRRGGRSGISGCAVVVVSAVLGGLTAAKPVADGAEFCVTGGMRIRPAAGAAAAT</sequence>
<proteinExistence type="predicted"/>